<protein>
    <submittedName>
        <fullName evidence="1">Uncharacterized protein</fullName>
    </submittedName>
</protein>
<gene>
    <name evidence="1" type="ORF">QFC21_002031</name>
</gene>
<proteinExistence type="predicted"/>
<reference evidence="1" key="1">
    <citation type="submission" date="2023-04" db="EMBL/GenBank/DDBJ databases">
        <title>Draft Genome sequencing of Naganishia species isolated from polar environments using Oxford Nanopore Technology.</title>
        <authorList>
            <person name="Leo P."/>
            <person name="Venkateswaran K."/>
        </authorList>
    </citation>
    <scope>NUCLEOTIDE SEQUENCE</scope>
    <source>
        <strain evidence="1">MNA-CCFEE 5423</strain>
    </source>
</reference>
<dbReference type="EMBL" id="JASBWT010000005">
    <property type="protein sequence ID" value="KAJ9104535.1"/>
    <property type="molecule type" value="Genomic_DNA"/>
</dbReference>
<organism evidence="1 2">
    <name type="scientific">Naganishia friedmannii</name>
    <dbReference type="NCBI Taxonomy" id="89922"/>
    <lineage>
        <taxon>Eukaryota</taxon>
        <taxon>Fungi</taxon>
        <taxon>Dikarya</taxon>
        <taxon>Basidiomycota</taxon>
        <taxon>Agaricomycotina</taxon>
        <taxon>Tremellomycetes</taxon>
        <taxon>Filobasidiales</taxon>
        <taxon>Filobasidiaceae</taxon>
        <taxon>Naganishia</taxon>
    </lineage>
</organism>
<comment type="caution">
    <text evidence="1">The sequence shown here is derived from an EMBL/GenBank/DDBJ whole genome shotgun (WGS) entry which is preliminary data.</text>
</comment>
<sequence>MTLPVVERPKILVEDAIEKDLPEILEIYNYAILKTTSQWDYNIHSLERRREWFQSAKKAGYPVIVVREDGDASSRRILGWGCLGTFHAKQGYQYTVEDSIYVGEHSQGKGVGKTLLAALIARAREMGMKTMVAEIEAGHAVSIKMHAKEGFVEAGRLANAGYKFDRWLDLLIMQLML</sequence>
<evidence type="ECO:0000313" key="2">
    <source>
        <dbReference type="Proteomes" id="UP001227268"/>
    </source>
</evidence>
<name>A0ACC2W089_9TREE</name>
<evidence type="ECO:0000313" key="1">
    <source>
        <dbReference type="EMBL" id="KAJ9104535.1"/>
    </source>
</evidence>
<keyword evidence="2" id="KW-1185">Reference proteome</keyword>
<dbReference type="Proteomes" id="UP001227268">
    <property type="component" value="Unassembled WGS sequence"/>
</dbReference>
<accession>A0ACC2W089</accession>